<dbReference type="RefSeq" id="WP_132609246.1">
    <property type="nucleotide sequence ID" value="NZ_SMKQ01000008.1"/>
</dbReference>
<dbReference type="Proteomes" id="UP000295302">
    <property type="component" value="Unassembled WGS sequence"/>
</dbReference>
<name>A0A4V6PE26_9ACTN</name>
<organism evidence="1 2">
    <name type="scientific">Nonomuraea terrae</name>
    <dbReference type="NCBI Taxonomy" id="2530383"/>
    <lineage>
        <taxon>Bacteria</taxon>
        <taxon>Bacillati</taxon>
        <taxon>Actinomycetota</taxon>
        <taxon>Actinomycetes</taxon>
        <taxon>Streptosporangiales</taxon>
        <taxon>Streptosporangiaceae</taxon>
        <taxon>Nonomuraea</taxon>
    </lineage>
</organism>
<dbReference type="AlphaFoldDB" id="A0A4V6PE26"/>
<protein>
    <submittedName>
        <fullName evidence="1">Uncharacterized protein</fullName>
    </submittedName>
</protein>
<dbReference type="EMBL" id="SMKQ01000008">
    <property type="protein sequence ID" value="TDD54607.1"/>
    <property type="molecule type" value="Genomic_DNA"/>
</dbReference>
<accession>A0A4V6PE26</accession>
<keyword evidence="2" id="KW-1185">Reference proteome</keyword>
<evidence type="ECO:0000313" key="1">
    <source>
        <dbReference type="EMBL" id="TDD54607.1"/>
    </source>
</evidence>
<proteinExistence type="predicted"/>
<comment type="caution">
    <text evidence="1">The sequence shown here is derived from an EMBL/GenBank/DDBJ whole genome shotgun (WGS) entry which is preliminary data.</text>
</comment>
<gene>
    <name evidence="1" type="ORF">E1286_05305</name>
</gene>
<evidence type="ECO:0000313" key="2">
    <source>
        <dbReference type="Proteomes" id="UP000295302"/>
    </source>
</evidence>
<sequence length="65" mass="7522">MSEPPETVVWHDGRDVYVYPGGDSFYVDEIEAIRAGVEERRKQPLKADNLDELRAKLEALRDWSC</sequence>
<reference evidence="1 2" key="1">
    <citation type="submission" date="2019-03" db="EMBL/GenBank/DDBJ databases">
        <title>Draft genome sequences of novel Actinobacteria.</title>
        <authorList>
            <person name="Sahin N."/>
            <person name="Ay H."/>
            <person name="Saygin H."/>
        </authorList>
    </citation>
    <scope>NUCLEOTIDE SEQUENCE [LARGE SCALE GENOMIC DNA]</scope>
    <source>
        <strain evidence="1 2">CH32</strain>
    </source>
</reference>